<evidence type="ECO:0000256" key="2">
    <source>
        <dbReference type="ARBA" id="ARBA00022801"/>
    </source>
</evidence>
<dbReference type="PANTHER" id="PTHR43309">
    <property type="entry name" value="5-OXOPROLINASE SUBUNIT C"/>
    <property type="match status" value="1"/>
</dbReference>
<dbReference type="InterPro" id="IPR029000">
    <property type="entry name" value="Cyclophilin-like_dom_sf"/>
</dbReference>
<name>A0A238X019_9RHOB</name>
<dbReference type="PANTHER" id="PTHR43309:SF5">
    <property type="entry name" value="5-OXOPROLINASE SUBUNIT C"/>
    <property type="match status" value="1"/>
</dbReference>
<sequence length="335" mass="35008">MSLLTVHRAGPGITVQDMGRSGTLAFGLSRGGAMDRLALAEGAALLGQGADLAVLEMAGTGGRFEVDRDTRIALTGAPMRVTLDGANLTWGASHLLPKGAILDIGPVTAGAYGYLHVGGGIDVPQVLGARSTHLAAGLGKPVAAGDRLPLGTDVGGDTGLHLPQADRFNGGTVRVVPSLQTELFPQDQRDRFAKTRFKRDTRANRMGVRLDSQGEGFSVSGGLSVVSEMIVPGDIQVTGDGAPFVLMAESQTTGGYPRIGTVLPCDLPRVAQAPAGATLEFRFVTMADALEAERRFRAEIKGLPRQIKPLVRDPHDIRDLLSYQLISGVTAGGDI</sequence>
<evidence type="ECO:0000313" key="5">
    <source>
        <dbReference type="EMBL" id="SNR52177.1"/>
    </source>
</evidence>
<dbReference type="Proteomes" id="UP000198417">
    <property type="component" value="Unassembled WGS sequence"/>
</dbReference>
<evidence type="ECO:0000256" key="1">
    <source>
        <dbReference type="ARBA" id="ARBA00022741"/>
    </source>
</evidence>
<gene>
    <name evidence="5" type="ORF">SAMN06265370_108130</name>
</gene>
<evidence type="ECO:0000259" key="4">
    <source>
        <dbReference type="SMART" id="SM00797"/>
    </source>
</evidence>
<dbReference type="Pfam" id="PF02626">
    <property type="entry name" value="CT_A_B"/>
    <property type="match status" value="1"/>
</dbReference>
<evidence type="ECO:0000313" key="6">
    <source>
        <dbReference type="Proteomes" id="UP000198417"/>
    </source>
</evidence>
<dbReference type="EMBL" id="FZNN01000008">
    <property type="protein sequence ID" value="SNR52177.1"/>
    <property type="molecule type" value="Genomic_DNA"/>
</dbReference>
<dbReference type="OrthoDB" id="9768696at2"/>
<keyword evidence="3" id="KW-0067">ATP-binding</keyword>
<proteinExistence type="predicted"/>
<dbReference type="Gene3D" id="2.40.100.10">
    <property type="entry name" value="Cyclophilin-like"/>
    <property type="match status" value="1"/>
</dbReference>
<keyword evidence="6" id="KW-1185">Reference proteome</keyword>
<dbReference type="GO" id="GO:0005524">
    <property type="term" value="F:ATP binding"/>
    <property type="evidence" value="ECO:0007669"/>
    <property type="project" value="UniProtKB-KW"/>
</dbReference>
<accession>A0A238X019</accession>
<keyword evidence="2 5" id="KW-0378">Hydrolase</keyword>
<dbReference type="InterPro" id="IPR052708">
    <property type="entry name" value="PxpC"/>
</dbReference>
<dbReference type="AlphaFoldDB" id="A0A238X019"/>
<reference evidence="5 6" key="1">
    <citation type="submission" date="2017-06" db="EMBL/GenBank/DDBJ databases">
        <authorList>
            <person name="Kim H.J."/>
            <person name="Triplett B.A."/>
        </authorList>
    </citation>
    <scope>NUCLEOTIDE SEQUENCE [LARGE SCALE GENOMIC DNA]</scope>
    <source>
        <strain evidence="5 6">DSM 29052</strain>
    </source>
</reference>
<dbReference type="SUPFAM" id="SSF50891">
    <property type="entry name" value="Cyclophilin-like"/>
    <property type="match status" value="1"/>
</dbReference>
<protein>
    <submittedName>
        <fullName evidence="5">Allophanate hydrolase</fullName>
    </submittedName>
</protein>
<organism evidence="5 6">
    <name type="scientific">Puniceibacterium sediminis</name>
    <dbReference type="NCBI Taxonomy" id="1608407"/>
    <lineage>
        <taxon>Bacteria</taxon>
        <taxon>Pseudomonadati</taxon>
        <taxon>Pseudomonadota</taxon>
        <taxon>Alphaproteobacteria</taxon>
        <taxon>Rhodobacterales</taxon>
        <taxon>Paracoccaceae</taxon>
        <taxon>Puniceibacterium</taxon>
    </lineage>
</organism>
<dbReference type="GO" id="GO:0016787">
    <property type="term" value="F:hydrolase activity"/>
    <property type="evidence" value="ECO:0007669"/>
    <property type="project" value="UniProtKB-KW"/>
</dbReference>
<keyword evidence="1" id="KW-0547">Nucleotide-binding</keyword>
<evidence type="ECO:0000256" key="3">
    <source>
        <dbReference type="ARBA" id="ARBA00022840"/>
    </source>
</evidence>
<dbReference type="InterPro" id="IPR003778">
    <property type="entry name" value="CT_A_B"/>
</dbReference>
<dbReference type="RefSeq" id="WP_089270541.1">
    <property type="nucleotide sequence ID" value="NZ_FZNN01000008.1"/>
</dbReference>
<feature type="domain" description="Carboxyltransferase" evidence="4">
    <location>
        <begin position="25"/>
        <end position="300"/>
    </location>
</feature>
<dbReference type="SMART" id="SM00797">
    <property type="entry name" value="AHS2"/>
    <property type="match status" value="1"/>
</dbReference>